<dbReference type="PROSITE" id="PS00086">
    <property type="entry name" value="CYTOCHROME_P450"/>
    <property type="match status" value="1"/>
</dbReference>
<dbReference type="Gene3D" id="1.10.630.10">
    <property type="entry name" value="Cytochrome P450"/>
    <property type="match status" value="1"/>
</dbReference>
<name>A0ABR1P3T2_DIAER</name>
<organism evidence="6 7">
    <name type="scientific">Diaporthe eres</name>
    <name type="common">Phomopsis oblonga</name>
    <dbReference type="NCBI Taxonomy" id="83184"/>
    <lineage>
        <taxon>Eukaryota</taxon>
        <taxon>Fungi</taxon>
        <taxon>Dikarya</taxon>
        <taxon>Ascomycota</taxon>
        <taxon>Pezizomycotina</taxon>
        <taxon>Sordariomycetes</taxon>
        <taxon>Sordariomycetidae</taxon>
        <taxon>Diaporthales</taxon>
        <taxon>Diaporthaceae</taxon>
        <taxon>Diaporthe</taxon>
        <taxon>Diaporthe eres species complex</taxon>
    </lineage>
</organism>
<reference evidence="6 7" key="1">
    <citation type="submission" date="2024-02" db="EMBL/GenBank/DDBJ databases">
        <title>De novo assembly and annotation of 12 fungi associated with fruit tree decline syndrome in Ontario, Canada.</title>
        <authorList>
            <person name="Sulman M."/>
            <person name="Ellouze W."/>
            <person name="Ilyukhin E."/>
        </authorList>
    </citation>
    <scope>NUCLEOTIDE SEQUENCE [LARGE SCALE GENOMIC DNA]</scope>
    <source>
        <strain evidence="6 7">M169</strain>
    </source>
</reference>
<evidence type="ECO:0000313" key="7">
    <source>
        <dbReference type="Proteomes" id="UP001430848"/>
    </source>
</evidence>
<evidence type="ECO:0000313" key="6">
    <source>
        <dbReference type="EMBL" id="KAK7725601.1"/>
    </source>
</evidence>
<evidence type="ECO:0000256" key="2">
    <source>
        <dbReference type="ARBA" id="ARBA00022723"/>
    </source>
</evidence>
<dbReference type="PRINTS" id="PR00463">
    <property type="entry name" value="EP450I"/>
</dbReference>
<comment type="similarity">
    <text evidence="1 5">Belongs to the cytochrome P450 family.</text>
</comment>
<accession>A0ABR1P3T2</accession>
<dbReference type="Proteomes" id="UP001430848">
    <property type="component" value="Unassembled WGS sequence"/>
</dbReference>
<keyword evidence="4 5" id="KW-0408">Iron</keyword>
<proteinExistence type="inferred from homology"/>
<keyword evidence="5" id="KW-0349">Heme</keyword>
<keyword evidence="2 5" id="KW-0479">Metal-binding</keyword>
<evidence type="ECO:0000256" key="5">
    <source>
        <dbReference type="RuleBase" id="RU000461"/>
    </source>
</evidence>
<dbReference type="PANTHER" id="PTHR46300:SF11">
    <property type="entry name" value="OXIDOREDUCTASE, PUTATIVE-RELATED"/>
    <property type="match status" value="1"/>
</dbReference>
<comment type="caution">
    <text evidence="6">The sequence shown here is derived from an EMBL/GenBank/DDBJ whole genome shotgun (WGS) entry which is preliminary data.</text>
</comment>
<evidence type="ECO:0008006" key="8">
    <source>
        <dbReference type="Google" id="ProtNLM"/>
    </source>
</evidence>
<keyword evidence="5" id="KW-0503">Monooxygenase</keyword>
<dbReference type="PANTHER" id="PTHR46300">
    <property type="entry name" value="P450, PUTATIVE (EUROFUNG)-RELATED-RELATED"/>
    <property type="match status" value="1"/>
</dbReference>
<dbReference type="EMBL" id="JAKNSF020000048">
    <property type="protein sequence ID" value="KAK7725601.1"/>
    <property type="molecule type" value="Genomic_DNA"/>
</dbReference>
<dbReference type="InterPro" id="IPR036396">
    <property type="entry name" value="Cyt_P450_sf"/>
</dbReference>
<gene>
    <name evidence="6" type="ORF">SLS63_008057</name>
</gene>
<keyword evidence="7" id="KW-1185">Reference proteome</keyword>
<evidence type="ECO:0000256" key="4">
    <source>
        <dbReference type="ARBA" id="ARBA00023004"/>
    </source>
</evidence>
<evidence type="ECO:0000256" key="1">
    <source>
        <dbReference type="ARBA" id="ARBA00010617"/>
    </source>
</evidence>
<dbReference type="InterPro" id="IPR017972">
    <property type="entry name" value="Cyt_P450_CS"/>
</dbReference>
<dbReference type="Pfam" id="PF00067">
    <property type="entry name" value="p450"/>
    <property type="match status" value="1"/>
</dbReference>
<dbReference type="PRINTS" id="PR00385">
    <property type="entry name" value="P450"/>
</dbReference>
<sequence>MTTEEIREVYGIMSDFAESTVPYQFVADLLPFIAKLPTALHWWKGKARYYYDRQVHLWMKLWNQLSAKIVEGRAPECFVTKWQLTDKESSGITDLEGAFTAGTMIEAGSESTSSALYSCIKYLAMSPRVQERANEELSRAVRDQRSPSFDDHDQLVYIRAIAKEIVRLRPIAPVSPPHYTTADVIYKGYLIPKGSVISIGTYAIHYDESLHADPEAFFPERYLGHPLTAGEYAAASDPYDRNHFTFGAGRRICAGLMFIMLAKLLWAFRIRPCIGPDGKEEILDTSDEGSVADSALTVSKPYRVQFVPRNEIRERTLVEEWRTAEREGYNVGS</sequence>
<dbReference type="SUPFAM" id="SSF48264">
    <property type="entry name" value="Cytochrome P450"/>
    <property type="match status" value="1"/>
</dbReference>
<keyword evidence="3 5" id="KW-0560">Oxidoreductase</keyword>
<protein>
    <recommendedName>
        <fullName evidence="8">Cytochrome P450</fullName>
    </recommendedName>
</protein>
<evidence type="ECO:0000256" key="3">
    <source>
        <dbReference type="ARBA" id="ARBA00023002"/>
    </source>
</evidence>
<dbReference type="InterPro" id="IPR050364">
    <property type="entry name" value="Cytochrome_P450_fung"/>
</dbReference>
<dbReference type="InterPro" id="IPR001128">
    <property type="entry name" value="Cyt_P450"/>
</dbReference>
<dbReference type="InterPro" id="IPR002401">
    <property type="entry name" value="Cyt_P450_E_grp-I"/>
</dbReference>